<dbReference type="Gene3D" id="2.160.20.10">
    <property type="entry name" value="Single-stranded right-handed beta-helix, Pectin lyase-like"/>
    <property type="match status" value="1"/>
</dbReference>
<dbReference type="InterPro" id="IPR013378">
    <property type="entry name" value="InlB-like_B-rpt"/>
</dbReference>
<dbReference type="Gene3D" id="2.60.40.4270">
    <property type="entry name" value="Listeria-Bacteroides repeat domain"/>
    <property type="match status" value="1"/>
</dbReference>
<dbReference type="SUPFAM" id="SSF51126">
    <property type="entry name" value="Pectin lyase-like"/>
    <property type="match status" value="1"/>
</dbReference>
<accession>A0ABT1RPG3</accession>
<dbReference type="InterPro" id="IPR013783">
    <property type="entry name" value="Ig-like_fold"/>
</dbReference>
<dbReference type="NCBIfam" id="TIGR02543">
    <property type="entry name" value="List_Bact_rpt"/>
    <property type="match status" value="1"/>
</dbReference>
<dbReference type="InterPro" id="IPR008964">
    <property type="entry name" value="Invasin/intimin_cell_adhesion"/>
</dbReference>
<dbReference type="InterPro" id="IPR003343">
    <property type="entry name" value="Big_2"/>
</dbReference>
<dbReference type="PROSITE" id="PS50853">
    <property type="entry name" value="FN3"/>
    <property type="match status" value="1"/>
</dbReference>
<proteinExistence type="predicted"/>
<comment type="caution">
    <text evidence="3">The sequence shown here is derived from an EMBL/GenBank/DDBJ whole genome shotgun (WGS) entry which is preliminary data.</text>
</comment>
<dbReference type="Pfam" id="PF02368">
    <property type="entry name" value="Big_2"/>
    <property type="match status" value="1"/>
</dbReference>
<comment type="subcellular location">
    <subcellularLocation>
        <location evidence="1">Cell envelope</location>
    </subcellularLocation>
</comment>
<dbReference type="SUPFAM" id="SSF49373">
    <property type="entry name" value="Invasin/intimin cell-adhesion fragments"/>
    <property type="match status" value="1"/>
</dbReference>
<dbReference type="Gene3D" id="2.60.40.1080">
    <property type="match status" value="1"/>
</dbReference>
<dbReference type="InterPro" id="IPR036116">
    <property type="entry name" value="FN3_sf"/>
</dbReference>
<name>A0ABT1RPG3_9FIRM</name>
<dbReference type="Proteomes" id="UP001524502">
    <property type="component" value="Unassembled WGS sequence"/>
</dbReference>
<gene>
    <name evidence="3" type="ORF">NE619_10100</name>
</gene>
<sequence>MKASNYGGRFTAFILVLLLLATQTAGMASVFGAEKSSLSPVYVSSEAADSGKGNGTEQSPYKDIQDAYNAVSDGGTIVIKGSYVSQEEERTPSKNITIKGDSADAAWVVRYGLSLGGNLTLDSLKLETTSTDPSGRCIYVNGYSFTMTDTAQCYVNKNDKQKAYIYAGSETGKEITDRKAAINLGGGHFKAVYGYGSNKAPVEQGVDITLRDKATADAVEGLSESRDHTTLTISATQYFTSNLKHIGKLKLMAGKTTVHMLENVKDVELGPGSELNITGQQKLRIEGNLIFRGTISCGADISVVGAITGAGTISNGFVGTITGSQVSDATIAFSNTTWDWELVKTEPGRWVSRPKDTSATLYVNGKADASGDGQSAETPFKTMAEVTAAAENLNKEQVHVAVFGDTTWDQEAVLSGKTFTFYGQNDAKLIFRKPLKVTSDTIFQNIHLDFDTPEKETDIVIAGAVLSFSQAVATGNVPPDITTADGPKDNQLSIESGSFGNITDPAKAGTFDFLGGEISGTISGWSMLNAGGLEDDQIGLNAEVSGPIRDIEFFSLEAKCDNFILKNSAKVGDLEANGQTLRILSGKTLEAGSLWGSLNLIVIPANEAPELQEGSYLSFGEVEDQAEVKLKDTYGYELEKTIGDKVTTYGLKLVPQLETPAPKEIKVESVSLNTSSKTLNAGSSFQLIAAVSPSNASNRTLTWTSSNPSVAAVTGGRVTAKNGGTAVITASSSDGSQRTAACRIVVPYRIVYVLNGGNNSSANPATYYGTTVSLRDPTRAGYTFGGWYGDGGYTNRVASFSGGDYTLYAKWIKVNVSKTKIKSLKKTSKTKMKVSYKKISGAAGYQIAYSTSKKFRKKQTKYTTTKATSKKLTKLKKGKRYYVKVRAYKKDSAGKKIYGKYSAVKSKK</sequence>
<organism evidence="3 4">
    <name type="scientific">Anaerovorax odorimutans</name>
    <dbReference type="NCBI Taxonomy" id="109327"/>
    <lineage>
        <taxon>Bacteria</taxon>
        <taxon>Bacillati</taxon>
        <taxon>Bacillota</taxon>
        <taxon>Clostridia</taxon>
        <taxon>Peptostreptococcales</taxon>
        <taxon>Anaerovoracaceae</taxon>
        <taxon>Anaerovorax</taxon>
    </lineage>
</organism>
<dbReference type="InterPro" id="IPR011050">
    <property type="entry name" value="Pectin_lyase_fold/virulence"/>
</dbReference>
<evidence type="ECO:0000313" key="4">
    <source>
        <dbReference type="Proteomes" id="UP001524502"/>
    </source>
</evidence>
<dbReference type="SMART" id="SM00635">
    <property type="entry name" value="BID_2"/>
    <property type="match status" value="1"/>
</dbReference>
<dbReference type="Pfam" id="PF09479">
    <property type="entry name" value="Flg_new"/>
    <property type="match status" value="1"/>
</dbReference>
<dbReference type="InterPro" id="IPR003961">
    <property type="entry name" value="FN3_dom"/>
</dbReference>
<dbReference type="Gene3D" id="2.60.40.10">
    <property type="entry name" value="Immunoglobulins"/>
    <property type="match status" value="1"/>
</dbReference>
<dbReference type="SUPFAM" id="SSF49265">
    <property type="entry name" value="Fibronectin type III"/>
    <property type="match status" value="1"/>
</dbReference>
<dbReference type="EMBL" id="JANFXK010000010">
    <property type="protein sequence ID" value="MCQ4637077.1"/>
    <property type="molecule type" value="Genomic_DNA"/>
</dbReference>
<evidence type="ECO:0000313" key="3">
    <source>
        <dbReference type="EMBL" id="MCQ4637077.1"/>
    </source>
</evidence>
<evidence type="ECO:0000259" key="2">
    <source>
        <dbReference type="PROSITE" id="PS50853"/>
    </source>
</evidence>
<evidence type="ECO:0000256" key="1">
    <source>
        <dbReference type="ARBA" id="ARBA00004196"/>
    </source>
</evidence>
<reference evidence="3 4" key="1">
    <citation type="submission" date="2022-06" db="EMBL/GenBank/DDBJ databases">
        <title>Isolation of gut microbiota from human fecal samples.</title>
        <authorList>
            <person name="Pamer E.G."/>
            <person name="Barat B."/>
            <person name="Waligurski E."/>
            <person name="Medina S."/>
            <person name="Paddock L."/>
            <person name="Mostad J."/>
        </authorList>
    </citation>
    <scope>NUCLEOTIDE SEQUENCE [LARGE SCALE GENOMIC DNA]</scope>
    <source>
        <strain evidence="3 4">SL.3.17</strain>
    </source>
</reference>
<keyword evidence="4" id="KW-1185">Reference proteome</keyword>
<dbReference type="InterPro" id="IPR012334">
    <property type="entry name" value="Pectin_lyas_fold"/>
</dbReference>
<feature type="domain" description="Fibronectin type-III" evidence="2">
    <location>
        <begin position="817"/>
        <end position="908"/>
    </location>
</feature>
<protein>
    <submittedName>
        <fullName evidence="3">InlB B-repeat-containing protein</fullName>
    </submittedName>
</protein>
<dbReference type="InterPro" id="IPR042229">
    <property type="entry name" value="Listeria/Bacterioides_rpt_sf"/>
</dbReference>
<dbReference type="RefSeq" id="WP_256132270.1">
    <property type="nucleotide sequence ID" value="NZ_JANFXK010000010.1"/>
</dbReference>